<gene>
    <name evidence="2" type="ORF">LARSCL_LOCUS15972</name>
</gene>
<dbReference type="InterPro" id="IPR028163">
    <property type="entry name" value="HAUS_6_N"/>
</dbReference>
<dbReference type="GO" id="GO:0008017">
    <property type="term" value="F:microtubule binding"/>
    <property type="evidence" value="ECO:0007669"/>
    <property type="project" value="TreeGrafter"/>
</dbReference>
<evidence type="ECO:0000259" key="1">
    <source>
        <dbReference type="Pfam" id="PF14661"/>
    </source>
</evidence>
<dbReference type="InterPro" id="IPR026797">
    <property type="entry name" value="HAUS_6"/>
</dbReference>
<protein>
    <recommendedName>
        <fullName evidence="1">HAUS augmin-like complex subunit 6 N-terminal domain-containing protein</fullName>
    </recommendedName>
</protein>
<dbReference type="AlphaFoldDB" id="A0AAV2B0V7"/>
<reference evidence="2 3" key="1">
    <citation type="submission" date="2024-04" db="EMBL/GenBank/DDBJ databases">
        <authorList>
            <person name="Rising A."/>
            <person name="Reimegard J."/>
            <person name="Sonavane S."/>
            <person name="Akerstrom W."/>
            <person name="Nylinder S."/>
            <person name="Hedman E."/>
            <person name="Kallberg Y."/>
        </authorList>
    </citation>
    <scope>NUCLEOTIDE SEQUENCE [LARGE SCALE GENOMIC DNA]</scope>
</reference>
<dbReference type="Pfam" id="PF14661">
    <property type="entry name" value="HAUS6_N"/>
    <property type="match status" value="1"/>
</dbReference>
<keyword evidence="3" id="KW-1185">Reference proteome</keyword>
<feature type="domain" description="HAUS augmin-like complex subunit 6 N-terminal" evidence="1">
    <location>
        <begin position="11"/>
        <end position="166"/>
    </location>
</feature>
<dbReference type="Proteomes" id="UP001497382">
    <property type="component" value="Unassembled WGS sequence"/>
</dbReference>
<evidence type="ECO:0000313" key="3">
    <source>
        <dbReference type="Proteomes" id="UP001497382"/>
    </source>
</evidence>
<evidence type="ECO:0000313" key="2">
    <source>
        <dbReference type="EMBL" id="CAL1289491.1"/>
    </source>
</evidence>
<proteinExistence type="predicted"/>
<name>A0AAV2B0V7_9ARAC</name>
<sequence>MDIYARQKELFFNNLLILEFDKSAVEKEYRVKCDKDMFSVPNQQMFEVVTYFLFEKLNELFEKNYNLPWPLIDREHHRQFLKTSVNYISSIAQESNIKFPRVVPSVISTYGGDRFYELYLALSSHVVEKTIRRNDNVSLILRLSVSKHSVQDAIETLKIATMLSGEKFQEIQLFSLKSFEFFLKTSNNFITHIQKLRSSLATNSSLLEEKNIFLESLFFCESDLNGKSLQNSIGKIFEHTKKVKKYWKQLQSFLEKEKIFWDFLLPAIKENPEMFLLDGVNFILDVNDSIKELCPELNEICSMKMQGEKVCLLKYLKVYSIFLKLYEKMLFKGDLLRIKELYNVQKTWSFERNLNELRTLHERLLSAVFNMKENNKVLQDRLFFEEVSEDLQNFTKECSSWNFSSKSIQDEINISRLIFTDKITDVVLKTSLFTNDSGLESGNWKTEDDASCSDDSSSTRQNILHHESFSFASTFKPKAHLLTTAIDDFDSFNEIVPSNILGTLRKKVKSDNTPISNLVQPSRTNKEVVSTQSSLNTPGLVFDIDLDYHRTRQIRPSWLSEEDLNSVTLPETSFLD</sequence>
<dbReference type="PANTHER" id="PTHR16151">
    <property type="entry name" value="HAUS AUGMIN-LIKE COMPLEX SUBUNIT 6"/>
    <property type="match status" value="1"/>
</dbReference>
<dbReference type="GO" id="GO:0070652">
    <property type="term" value="C:HAUS complex"/>
    <property type="evidence" value="ECO:0007669"/>
    <property type="project" value="InterPro"/>
</dbReference>
<dbReference type="PANTHER" id="PTHR16151:SF2">
    <property type="entry name" value="HAUS AUGMIN-LIKE COMPLEX SUBUNIT 6"/>
    <property type="match status" value="1"/>
</dbReference>
<dbReference type="GO" id="GO:0051225">
    <property type="term" value="P:spindle assembly"/>
    <property type="evidence" value="ECO:0007669"/>
    <property type="project" value="InterPro"/>
</dbReference>
<organism evidence="2 3">
    <name type="scientific">Larinioides sclopetarius</name>
    <dbReference type="NCBI Taxonomy" id="280406"/>
    <lineage>
        <taxon>Eukaryota</taxon>
        <taxon>Metazoa</taxon>
        <taxon>Ecdysozoa</taxon>
        <taxon>Arthropoda</taxon>
        <taxon>Chelicerata</taxon>
        <taxon>Arachnida</taxon>
        <taxon>Araneae</taxon>
        <taxon>Araneomorphae</taxon>
        <taxon>Entelegynae</taxon>
        <taxon>Araneoidea</taxon>
        <taxon>Araneidae</taxon>
        <taxon>Larinioides</taxon>
    </lineage>
</organism>
<dbReference type="EMBL" id="CAXIEN010000250">
    <property type="protein sequence ID" value="CAL1289491.1"/>
    <property type="molecule type" value="Genomic_DNA"/>
</dbReference>
<dbReference type="GO" id="GO:1990498">
    <property type="term" value="C:mitotic spindle microtubule"/>
    <property type="evidence" value="ECO:0007669"/>
    <property type="project" value="TreeGrafter"/>
</dbReference>
<accession>A0AAV2B0V7</accession>
<comment type="caution">
    <text evidence="2">The sequence shown here is derived from an EMBL/GenBank/DDBJ whole genome shotgun (WGS) entry which is preliminary data.</text>
</comment>